<dbReference type="STRING" id="1280950.HJO_02560"/>
<keyword evidence="2" id="KW-0560">Oxidoreductase</keyword>
<dbReference type="InterPro" id="IPR036291">
    <property type="entry name" value="NAD(P)-bd_dom_sf"/>
</dbReference>
<dbReference type="NCBIfam" id="NF005559">
    <property type="entry name" value="PRK07231.1"/>
    <property type="match status" value="1"/>
</dbReference>
<evidence type="ECO:0000256" key="2">
    <source>
        <dbReference type="ARBA" id="ARBA00023002"/>
    </source>
</evidence>
<dbReference type="InterPro" id="IPR020904">
    <property type="entry name" value="Sc_DH/Rdtase_CS"/>
</dbReference>
<comment type="similarity">
    <text evidence="1">Belongs to the short-chain dehydrogenases/reductases (SDR) family.</text>
</comment>
<dbReference type="OrthoDB" id="286404at2"/>
<dbReference type="Gene3D" id="3.40.50.720">
    <property type="entry name" value="NAD(P)-binding Rossmann-like Domain"/>
    <property type="match status" value="1"/>
</dbReference>
<gene>
    <name evidence="3" type="ORF">HJO_02560</name>
</gene>
<sequence>MNRAGQRVEPGSIAVVTGASQGLGEAIGRRLAQDGWHVVLAARRKDKLDRIVSELAAADGSAESVVMDVSDPEQVAAVIRDVGERHGRIDGLVNNAGHFSGRGILDTKLEEFRRNLVMNLEAPFLTMQAVLPFMIERGRGAIVNIGSVSGMRASENTGGYGASKAGLSHLGAIVAMEMGKYNIRVNTVTPGSTWSPTFAKSVEGKTEEEIEAMQKAGTILGRFGQPAEIADAVAFLLSDEGQFITGTNLPVDGGAYWFRGGNRLIGMRD</sequence>
<dbReference type="PRINTS" id="PR00080">
    <property type="entry name" value="SDRFAMILY"/>
</dbReference>
<dbReference type="GO" id="GO:0016491">
    <property type="term" value="F:oxidoreductase activity"/>
    <property type="evidence" value="ECO:0007669"/>
    <property type="project" value="UniProtKB-KW"/>
</dbReference>
<dbReference type="PATRIC" id="fig|1280950.3.peg.523"/>
<dbReference type="Proteomes" id="UP000025171">
    <property type="component" value="Unassembled WGS sequence"/>
</dbReference>
<dbReference type="PROSITE" id="PS00061">
    <property type="entry name" value="ADH_SHORT"/>
    <property type="match status" value="1"/>
</dbReference>
<dbReference type="PRINTS" id="PR00081">
    <property type="entry name" value="GDHRDH"/>
</dbReference>
<dbReference type="FunFam" id="3.40.50.720:FF:000084">
    <property type="entry name" value="Short-chain dehydrogenase reductase"/>
    <property type="match status" value="1"/>
</dbReference>
<dbReference type="InterPro" id="IPR002347">
    <property type="entry name" value="SDR_fam"/>
</dbReference>
<dbReference type="Pfam" id="PF13561">
    <property type="entry name" value="adh_short_C2"/>
    <property type="match status" value="1"/>
</dbReference>
<evidence type="ECO:0000313" key="4">
    <source>
        <dbReference type="Proteomes" id="UP000025171"/>
    </source>
</evidence>
<evidence type="ECO:0000256" key="1">
    <source>
        <dbReference type="ARBA" id="ARBA00006484"/>
    </source>
</evidence>
<keyword evidence="4" id="KW-1185">Reference proteome</keyword>
<dbReference type="SUPFAM" id="SSF51735">
    <property type="entry name" value="NAD(P)-binding Rossmann-fold domains"/>
    <property type="match status" value="1"/>
</dbReference>
<dbReference type="PANTHER" id="PTHR24321:SF8">
    <property type="entry name" value="ESTRADIOL 17-BETA-DEHYDROGENASE 8-RELATED"/>
    <property type="match status" value="1"/>
</dbReference>
<comment type="caution">
    <text evidence="3">The sequence shown here is derived from an EMBL/GenBank/DDBJ whole genome shotgun (WGS) entry which is preliminary data.</text>
</comment>
<protein>
    <submittedName>
        <fullName evidence="3">Short-chain dehydrogenase/reductase SDR</fullName>
    </submittedName>
</protein>
<dbReference type="CDD" id="cd05233">
    <property type="entry name" value="SDR_c"/>
    <property type="match status" value="1"/>
</dbReference>
<organism evidence="3 4">
    <name type="scientific">Hyphomonas johnsonii MHS-2</name>
    <dbReference type="NCBI Taxonomy" id="1280950"/>
    <lineage>
        <taxon>Bacteria</taxon>
        <taxon>Pseudomonadati</taxon>
        <taxon>Pseudomonadota</taxon>
        <taxon>Alphaproteobacteria</taxon>
        <taxon>Hyphomonadales</taxon>
        <taxon>Hyphomonadaceae</taxon>
        <taxon>Hyphomonas</taxon>
    </lineage>
</organism>
<dbReference type="RefSeq" id="WP_051618028.1">
    <property type="nucleotide sequence ID" value="NZ_ARYK01000001.1"/>
</dbReference>
<evidence type="ECO:0000313" key="3">
    <source>
        <dbReference type="EMBL" id="KCZ94220.1"/>
    </source>
</evidence>
<dbReference type="EMBL" id="ARYK01000001">
    <property type="protein sequence ID" value="KCZ94220.1"/>
    <property type="molecule type" value="Genomic_DNA"/>
</dbReference>
<dbReference type="PANTHER" id="PTHR24321">
    <property type="entry name" value="DEHYDROGENASES, SHORT CHAIN"/>
    <property type="match status" value="1"/>
</dbReference>
<accession>A0A059FU40</accession>
<reference evidence="3 4" key="1">
    <citation type="journal article" date="2014" name="Antonie Van Leeuwenhoek">
        <title>Hyphomonas beringensis sp. nov. and Hyphomonas chukchiensis sp. nov., isolated from surface seawater of the Bering Sea and Chukchi Sea.</title>
        <authorList>
            <person name="Li C."/>
            <person name="Lai Q."/>
            <person name="Li G."/>
            <person name="Dong C."/>
            <person name="Wang J."/>
            <person name="Liao Y."/>
            <person name="Shao Z."/>
        </authorList>
    </citation>
    <scope>NUCLEOTIDE SEQUENCE [LARGE SCALE GENOMIC DNA]</scope>
    <source>
        <strain evidence="3 4">MHS-2</strain>
    </source>
</reference>
<name>A0A059FU40_9PROT</name>
<proteinExistence type="inferred from homology"/>
<dbReference type="eggNOG" id="COG1028">
    <property type="taxonomic scope" value="Bacteria"/>
</dbReference>
<dbReference type="AlphaFoldDB" id="A0A059FU40"/>